<gene>
    <name evidence="2" type="ORF">COLO4_05317</name>
</gene>
<reference evidence="3" key="1">
    <citation type="submission" date="2013-09" db="EMBL/GenBank/DDBJ databases">
        <title>Corchorus olitorius genome sequencing.</title>
        <authorList>
            <person name="Alam M."/>
            <person name="Haque M.S."/>
            <person name="Islam M.S."/>
            <person name="Emdad E.M."/>
            <person name="Islam M.M."/>
            <person name="Ahmed B."/>
            <person name="Halim A."/>
            <person name="Hossen Q.M.M."/>
            <person name="Hossain M.Z."/>
            <person name="Ahmed R."/>
            <person name="Khan M.M."/>
            <person name="Islam R."/>
            <person name="Rashid M.M."/>
            <person name="Khan S.A."/>
            <person name="Rahman M.S."/>
            <person name="Alam M."/>
            <person name="Yahiya A.S."/>
            <person name="Khan M.S."/>
            <person name="Azam M.S."/>
            <person name="Haque T."/>
            <person name="Lashkar M.Z.H."/>
            <person name="Akhand A.I."/>
            <person name="Morshed G."/>
            <person name="Roy S."/>
            <person name="Uddin K.S."/>
            <person name="Rabeya T."/>
            <person name="Hossain A.S."/>
            <person name="Chowdhury A."/>
            <person name="Snigdha A.R."/>
            <person name="Mortoza M.S."/>
            <person name="Matin S.A."/>
            <person name="Hoque S.M.E."/>
            <person name="Islam M.K."/>
            <person name="Roy D.K."/>
            <person name="Haider R."/>
            <person name="Moosa M.M."/>
            <person name="Elias S.M."/>
            <person name="Hasan A.M."/>
            <person name="Jahan S."/>
            <person name="Shafiuddin M."/>
            <person name="Mahmood N."/>
            <person name="Shommy N.S."/>
        </authorList>
    </citation>
    <scope>NUCLEOTIDE SEQUENCE [LARGE SCALE GENOMIC DNA]</scope>
    <source>
        <strain evidence="3">cv. O-4</strain>
    </source>
</reference>
<evidence type="ECO:0000313" key="2">
    <source>
        <dbReference type="EMBL" id="OMP09592.1"/>
    </source>
</evidence>
<comment type="caution">
    <text evidence="2">The sequence shown here is derived from an EMBL/GenBank/DDBJ whole genome shotgun (WGS) entry which is preliminary data.</text>
</comment>
<accession>A0A1R3KR63</accession>
<proteinExistence type="predicted"/>
<evidence type="ECO:0000313" key="3">
    <source>
        <dbReference type="Proteomes" id="UP000187203"/>
    </source>
</evidence>
<keyword evidence="3" id="KW-1185">Reference proteome</keyword>
<evidence type="ECO:0000256" key="1">
    <source>
        <dbReference type="SAM" id="MobiDB-lite"/>
    </source>
</evidence>
<dbReference type="AlphaFoldDB" id="A0A1R3KR63"/>
<name>A0A1R3KR63_9ROSI</name>
<sequence length="203" mass="22207">MILYAVKEVILSEIDGEIWRFELGFVEQRDILVWRNDRNFRGTEEILLWCESINQIQIQKAIPIHHLSLTGFMSALQHLGKDTVAEMTSQPRSTATDEMNTTVHQASQDATGESVEAAASGSFIFNGSGQQTMSTHFSFSATVSSNGSMSASVSSQVTAEGPTVTTVQPQQQPRQSPTMPLLLALSLPLSSLQNQPPGHSLQF</sequence>
<dbReference type="Proteomes" id="UP000187203">
    <property type="component" value="Unassembled WGS sequence"/>
</dbReference>
<organism evidence="2 3">
    <name type="scientific">Corchorus olitorius</name>
    <dbReference type="NCBI Taxonomy" id="93759"/>
    <lineage>
        <taxon>Eukaryota</taxon>
        <taxon>Viridiplantae</taxon>
        <taxon>Streptophyta</taxon>
        <taxon>Embryophyta</taxon>
        <taxon>Tracheophyta</taxon>
        <taxon>Spermatophyta</taxon>
        <taxon>Magnoliopsida</taxon>
        <taxon>eudicotyledons</taxon>
        <taxon>Gunneridae</taxon>
        <taxon>Pentapetalae</taxon>
        <taxon>rosids</taxon>
        <taxon>malvids</taxon>
        <taxon>Malvales</taxon>
        <taxon>Malvaceae</taxon>
        <taxon>Grewioideae</taxon>
        <taxon>Apeibeae</taxon>
        <taxon>Corchorus</taxon>
    </lineage>
</organism>
<dbReference type="EMBL" id="AWUE01012301">
    <property type="protein sequence ID" value="OMP09592.1"/>
    <property type="molecule type" value="Genomic_DNA"/>
</dbReference>
<protein>
    <submittedName>
        <fullName evidence="2">Uncharacterized protein</fullName>
    </submittedName>
</protein>
<feature type="region of interest" description="Disordered" evidence="1">
    <location>
        <begin position="152"/>
        <end position="176"/>
    </location>
</feature>